<dbReference type="Proteomes" id="UP001175000">
    <property type="component" value="Unassembled WGS sequence"/>
</dbReference>
<evidence type="ECO:0000256" key="1">
    <source>
        <dbReference type="SAM" id="SignalP"/>
    </source>
</evidence>
<protein>
    <recommendedName>
        <fullName evidence="2">PLL-like beta propeller domain-containing protein</fullName>
    </recommendedName>
</protein>
<proteinExistence type="predicted"/>
<keyword evidence="1" id="KW-0732">Signal</keyword>
<keyword evidence="4" id="KW-1185">Reference proteome</keyword>
<dbReference type="CDD" id="cd22954">
    <property type="entry name" value="PLL_lectin"/>
    <property type="match status" value="1"/>
</dbReference>
<evidence type="ECO:0000313" key="4">
    <source>
        <dbReference type="Proteomes" id="UP001175000"/>
    </source>
</evidence>
<feature type="signal peptide" evidence="1">
    <location>
        <begin position="1"/>
        <end position="15"/>
    </location>
</feature>
<feature type="chain" id="PRO_5041247797" description="PLL-like beta propeller domain-containing protein" evidence="1">
    <location>
        <begin position="16"/>
        <end position="442"/>
    </location>
</feature>
<organism evidence="3 4">
    <name type="scientific">Immersiella caudata</name>
    <dbReference type="NCBI Taxonomy" id="314043"/>
    <lineage>
        <taxon>Eukaryota</taxon>
        <taxon>Fungi</taxon>
        <taxon>Dikarya</taxon>
        <taxon>Ascomycota</taxon>
        <taxon>Pezizomycotina</taxon>
        <taxon>Sordariomycetes</taxon>
        <taxon>Sordariomycetidae</taxon>
        <taxon>Sordariales</taxon>
        <taxon>Lasiosphaeriaceae</taxon>
        <taxon>Immersiella</taxon>
    </lineage>
</organism>
<dbReference type="Gene3D" id="2.120.10.70">
    <property type="entry name" value="Fucose-specific lectin"/>
    <property type="match status" value="1"/>
</dbReference>
<dbReference type="AlphaFoldDB" id="A0AA39WLN6"/>
<dbReference type="Pfam" id="PF26607">
    <property type="entry name" value="DUF8189"/>
    <property type="match status" value="1"/>
</dbReference>
<accession>A0AA39WLN6</accession>
<comment type="caution">
    <text evidence="3">The sequence shown here is derived from an EMBL/GenBank/DDBJ whole genome shotgun (WGS) entry which is preliminary data.</text>
</comment>
<dbReference type="SUPFAM" id="SSF89372">
    <property type="entry name" value="Fucose-specific lectin"/>
    <property type="match status" value="1"/>
</dbReference>
<evidence type="ECO:0000313" key="3">
    <source>
        <dbReference type="EMBL" id="KAK0617695.1"/>
    </source>
</evidence>
<gene>
    <name evidence="3" type="ORF">B0T14DRAFT_434635</name>
</gene>
<dbReference type="EMBL" id="JAULSU010000005">
    <property type="protein sequence ID" value="KAK0617695.1"/>
    <property type="molecule type" value="Genomic_DNA"/>
</dbReference>
<name>A0AA39WLN6_9PEZI</name>
<feature type="domain" description="PLL-like beta propeller" evidence="2">
    <location>
        <begin position="159"/>
        <end position="435"/>
    </location>
</feature>
<evidence type="ECO:0000259" key="2">
    <source>
        <dbReference type="Pfam" id="PF26607"/>
    </source>
</evidence>
<reference evidence="3" key="1">
    <citation type="submission" date="2023-06" db="EMBL/GenBank/DDBJ databases">
        <title>Genome-scale phylogeny and comparative genomics of the fungal order Sordariales.</title>
        <authorList>
            <consortium name="Lawrence Berkeley National Laboratory"/>
            <person name="Hensen N."/>
            <person name="Bonometti L."/>
            <person name="Westerberg I."/>
            <person name="Brannstrom I.O."/>
            <person name="Guillou S."/>
            <person name="Cros-Aarteil S."/>
            <person name="Calhoun S."/>
            <person name="Haridas S."/>
            <person name="Kuo A."/>
            <person name="Mondo S."/>
            <person name="Pangilinan J."/>
            <person name="Riley R."/>
            <person name="Labutti K."/>
            <person name="Andreopoulos B."/>
            <person name="Lipzen A."/>
            <person name="Chen C."/>
            <person name="Yanf M."/>
            <person name="Daum C."/>
            <person name="Ng V."/>
            <person name="Clum A."/>
            <person name="Steindorff A."/>
            <person name="Ohm R."/>
            <person name="Martin F."/>
            <person name="Silar P."/>
            <person name="Natvig D."/>
            <person name="Lalanne C."/>
            <person name="Gautier V."/>
            <person name="Ament-Velasquez S.L."/>
            <person name="Kruys A."/>
            <person name="Hutchinson M.I."/>
            <person name="Powell A.J."/>
            <person name="Barry K."/>
            <person name="Miller A.N."/>
            <person name="Grigoriev I.V."/>
            <person name="Debuchy R."/>
            <person name="Gladieux P."/>
            <person name="Thoren M.H."/>
            <person name="Johannesson H."/>
        </authorList>
    </citation>
    <scope>NUCLEOTIDE SEQUENCE</scope>
    <source>
        <strain evidence="3">CBS 606.72</strain>
    </source>
</reference>
<dbReference type="InterPro" id="IPR058502">
    <property type="entry name" value="PLL-like_beta-prop"/>
</dbReference>
<sequence>MKPLFLLAVATPLLALPGPPKSTHKLTKRFLAEPRASTLDWNAPRPSSASLFLNLSTSNLLSESYFNSPLLLSRSIPENTSPNVNSILTSRATSGRWESMAGSIYKPPSNPHKYTPAACTWGNYHYDKSYKSKRVDVYYMSVTKTCQYKYIDYGHQEKKYQSWQPWEDLGGELDSPPAVCSRKKENYHVFCKGSDGQAWHRSYDYEGSKGWGKWQSMGGKVKGKPAACSWGKEHASVYVGADDGSCWTRKYEEYKVGEGKWDSWYNLGGYMASEPKVVTYGEKHTSVYCKGEDGQAWHKKTDPKKSSGWGEWESLGGSLDSPVAACAWKDRMDVYVKGSDGACWHKTYKEEKTMWGAWENLGGEMKADTPPDVVVVDDGMEVYITAEDDKVYRKKWQDGSWTSQDWEPMGGNVETGPVTVGWGDGEVDVYFTGKDGEVKRCF</sequence>